<dbReference type="InterPro" id="IPR015660">
    <property type="entry name" value="MASH1/Ascl1a-like"/>
</dbReference>
<dbReference type="InterPro" id="IPR057135">
    <property type="entry name" value="At4g27190-like_LRR"/>
</dbReference>
<dbReference type="InterPro" id="IPR036638">
    <property type="entry name" value="HLH_DNA-bd_sf"/>
</dbReference>
<dbReference type="GO" id="GO:0046983">
    <property type="term" value="F:protein dimerization activity"/>
    <property type="evidence" value="ECO:0007669"/>
    <property type="project" value="InterPro"/>
</dbReference>
<dbReference type="EMBL" id="AWUE01020079">
    <property type="protein sequence ID" value="OMO70009.1"/>
    <property type="molecule type" value="Genomic_DNA"/>
</dbReference>
<dbReference type="Gene3D" id="4.10.280.10">
    <property type="entry name" value="Helix-loop-helix DNA-binding domain"/>
    <property type="match status" value="1"/>
</dbReference>
<dbReference type="PANTHER" id="PTHR13935:SF106">
    <property type="entry name" value="ACHAETE-SCUTE COMPLEX PROTEIN T5-RELATED"/>
    <property type="match status" value="1"/>
</dbReference>
<reference evidence="10" key="1">
    <citation type="submission" date="2013-09" db="EMBL/GenBank/DDBJ databases">
        <title>Corchorus olitorius genome sequencing.</title>
        <authorList>
            <person name="Alam M."/>
            <person name="Haque M.S."/>
            <person name="Islam M.S."/>
            <person name="Emdad E.M."/>
            <person name="Islam M.M."/>
            <person name="Ahmed B."/>
            <person name="Halim A."/>
            <person name="Hossen Q.M.M."/>
            <person name="Hossain M.Z."/>
            <person name="Ahmed R."/>
            <person name="Khan M.M."/>
            <person name="Islam R."/>
            <person name="Rashid M.M."/>
            <person name="Khan S.A."/>
            <person name="Rahman M.S."/>
            <person name="Alam M."/>
            <person name="Yahiya A.S."/>
            <person name="Khan M.S."/>
            <person name="Azam M.S."/>
            <person name="Haque T."/>
            <person name="Lashkar M.Z.H."/>
            <person name="Akhand A.I."/>
            <person name="Morshed G."/>
            <person name="Roy S."/>
            <person name="Uddin K.S."/>
            <person name="Rabeya T."/>
            <person name="Hossain A.S."/>
            <person name="Chowdhury A."/>
            <person name="Snigdha A.R."/>
            <person name="Mortoza M.S."/>
            <person name="Matin S.A."/>
            <person name="Hoque S.M.E."/>
            <person name="Islam M.K."/>
            <person name="Roy D.K."/>
            <person name="Haider R."/>
            <person name="Moosa M.M."/>
            <person name="Elias S.M."/>
            <person name="Hasan A.M."/>
            <person name="Jahan S."/>
            <person name="Shafiuddin M."/>
            <person name="Mahmood N."/>
            <person name="Shommy N.S."/>
        </authorList>
    </citation>
    <scope>NUCLEOTIDE SEQUENCE [LARGE SCALE GENOMIC DNA]</scope>
    <source>
        <strain evidence="10">cv. O-4</strain>
    </source>
</reference>
<evidence type="ECO:0000256" key="3">
    <source>
        <dbReference type="ARBA" id="ARBA00023015"/>
    </source>
</evidence>
<comment type="caution">
    <text evidence="9">The sequence shown here is derived from an EMBL/GenBank/DDBJ whole genome shotgun (WGS) entry which is preliminary data.</text>
</comment>
<dbReference type="STRING" id="93759.A0A1R3HI38"/>
<organism evidence="9 10">
    <name type="scientific">Corchorus olitorius</name>
    <dbReference type="NCBI Taxonomy" id="93759"/>
    <lineage>
        <taxon>Eukaryota</taxon>
        <taxon>Viridiplantae</taxon>
        <taxon>Streptophyta</taxon>
        <taxon>Embryophyta</taxon>
        <taxon>Tracheophyta</taxon>
        <taxon>Spermatophyta</taxon>
        <taxon>Magnoliopsida</taxon>
        <taxon>eudicotyledons</taxon>
        <taxon>Gunneridae</taxon>
        <taxon>Pentapetalae</taxon>
        <taxon>rosids</taxon>
        <taxon>malvids</taxon>
        <taxon>Malvales</taxon>
        <taxon>Malvaceae</taxon>
        <taxon>Grewioideae</taxon>
        <taxon>Apeibeae</taxon>
        <taxon>Corchorus</taxon>
    </lineage>
</organism>
<gene>
    <name evidence="9" type="ORF">COLO4_28825</name>
</gene>
<dbReference type="InterPro" id="IPR032675">
    <property type="entry name" value="LRR_dom_sf"/>
</dbReference>
<evidence type="ECO:0000313" key="9">
    <source>
        <dbReference type="EMBL" id="OMO70009.1"/>
    </source>
</evidence>
<keyword evidence="3" id="KW-0805">Transcription regulation</keyword>
<dbReference type="InterPro" id="IPR011598">
    <property type="entry name" value="bHLH_dom"/>
</dbReference>
<evidence type="ECO:0000259" key="8">
    <source>
        <dbReference type="PROSITE" id="PS50888"/>
    </source>
</evidence>
<name>A0A1R3HI38_9ROSI</name>
<proteinExistence type="predicted"/>
<dbReference type="OrthoDB" id="1938824at2759"/>
<sequence length="556" mass="63247">MELSPQVGQLEKLEQLDLDQTQIMGLPIDIGKLLCLRHLRVSFYPICGKNKSKWKILIHPETLSNLSQLTDLSIEVDPADKRWDDSVEVVVKEVCNLKSLRSLSLYIPEFQLLEYMSSLYPSLSRFRFTVGRIRRRIISRVPQEVESEFRNWDKSFKFVNGENIPIEIKGVLRCSDSFFLDRHATATNLWTEFGIENMLRLKFCLLAECDQMRTIIDEEMHCEGNENDLSESNAKNVLGSLEYLSIYYMENLRTICRGPTRYGCMSKLKFLGLHSCPQLSIVFSLSLLENLINLEELILEDCPLVTTLVSDTSVKPMMSYEFLPSLKRLLLLYLPQLVTISNGGSSGDVYSNRGQQPQKFLAMASDKKENSHDDSKKKLMRKEIERNRRQEMASLYSSLRSLLPLECIKGKRSKSDHLNGAISYIKDLQKRIEKLSARRDELKRLYSNIDQGSSNESSPSNVVVRQSLDGLQVVVIINTGLGAQALSLSRVLRLLLEDGLNVVSCISTRIDGGLVHTIQCEANNMKSVDVHIPGLLEHKLHEEISSLTQISPPPYV</sequence>
<dbReference type="Pfam" id="PF00010">
    <property type="entry name" value="HLH"/>
    <property type="match status" value="1"/>
</dbReference>
<feature type="domain" description="BHLH" evidence="8">
    <location>
        <begin position="376"/>
        <end position="428"/>
    </location>
</feature>
<feature type="coiled-coil region" evidence="7">
    <location>
        <begin position="418"/>
        <end position="445"/>
    </location>
</feature>
<dbReference type="Proteomes" id="UP000187203">
    <property type="component" value="Unassembled WGS sequence"/>
</dbReference>
<keyword evidence="2" id="KW-0677">Repeat</keyword>
<dbReference type="SUPFAM" id="SSF52058">
    <property type="entry name" value="L domain-like"/>
    <property type="match status" value="1"/>
</dbReference>
<dbReference type="AlphaFoldDB" id="A0A1R3HI38"/>
<evidence type="ECO:0000256" key="2">
    <source>
        <dbReference type="ARBA" id="ARBA00022737"/>
    </source>
</evidence>
<keyword evidence="4" id="KW-0238">DNA-binding</keyword>
<comment type="subcellular location">
    <subcellularLocation>
        <location evidence="1">Nucleus</location>
    </subcellularLocation>
</comment>
<keyword evidence="7" id="KW-0175">Coiled coil</keyword>
<keyword evidence="6" id="KW-0539">Nucleus</keyword>
<protein>
    <recommendedName>
        <fullName evidence="8">BHLH domain-containing protein</fullName>
    </recommendedName>
</protein>
<evidence type="ECO:0000256" key="4">
    <source>
        <dbReference type="ARBA" id="ARBA00023125"/>
    </source>
</evidence>
<evidence type="ECO:0000256" key="6">
    <source>
        <dbReference type="ARBA" id="ARBA00023242"/>
    </source>
</evidence>
<keyword evidence="10" id="KW-1185">Reference proteome</keyword>
<dbReference type="PROSITE" id="PS50888">
    <property type="entry name" value="BHLH"/>
    <property type="match status" value="1"/>
</dbReference>
<dbReference type="GO" id="GO:0000981">
    <property type="term" value="F:DNA-binding transcription factor activity, RNA polymerase II-specific"/>
    <property type="evidence" value="ECO:0007669"/>
    <property type="project" value="TreeGrafter"/>
</dbReference>
<dbReference type="GO" id="GO:0000977">
    <property type="term" value="F:RNA polymerase II transcription regulatory region sequence-specific DNA binding"/>
    <property type="evidence" value="ECO:0007669"/>
    <property type="project" value="TreeGrafter"/>
</dbReference>
<keyword evidence="5" id="KW-0804">Transcription</keyword>
<dbReference type="InterPro" id="IPR055414">
    <property type="entry name" value="LRR_R13L4/SHOC2-like"/>
</dbReference>
<dbReference type="Pfam" id="PF23247">
    <property type="entry name" value="LRR_RPS2"/>
    <property type="match status" value="1"/>
</dbReference>
<dbReference type="Gene3D" id="3.80.10.10">
    <property type="entry name" value="Ribonuclease Inhibitor"/>
    <property type="match status" value="2"/>
</dbReference>
<dbReference type="SMART" id="SM00353">
    <property type="entry name" value="HLH"/>
    <property type="match status" value="1"/>
</dbReference>
<evidence type="ECO:0000313" key="10">
    <source>
        <dbReference type="Proteomes" id="UP000187203"/>
    </source>
</evidence>
<evidence type="ECO:0000256" key="1">
    <source>
        <dbReference type="ARBA" id="ARBA00004123"/>
    </source>
</evidence>
<evidence type="ECO:0000256" key="7">
    <source>
        <dbReference type="SAM" id="Coils"/>
    </source>
</evidence>
<evidence type="ECO:0000256" key="5">
    <source>
        <dbReference type="ARBA" id="ARBA00023163"/>
    </source>
</evidence>
<dbReference type="SUPFAM" id="SSF47459">
    <property type="entry name" value="HLH, helix-loop-helix DNA-binding domain"/>
    <property type="match status" value="1"/>
</dbReference>
<dbReference type="PANTHER" id="PTHR13935">
    <property type="entry name" value="ACHAETE-SCUTE TRANSCRIPTION FACTOR-RELATED"/>
    <property type="match status" value="1"/>
</dbReference>
<dbReference type="Pfam" id="PF23598">
    <property type="entry name" value="LRR_14"/>
    <property type="match status" value="1"/>
</dbReference>
<dbReference type="GO" id="GO:0090575">
    <property type="term" value="C:RNA polymerase II transcription regulator complex"/>
    <property type="evidence" value="ECO:0007669"/>
    <property type="project" value="TreeGrafter"/>
</dbReference>
<accession>A0A1R3HI38</accession>